<dbReference type="EMBL" id="JACCBE010000001">
    <property type="protein sequence ID" value="NYD56632.1"/>
    <property type="molecule type" value="Genomic_DNA"/>
</dbReference>
<feature type="domain" description="HNH nuclease" evidence="2">
    <location>
        <begin position="409"/>
        <end position="461"/>
    </location>
</feature>
<evidence type="ECO:0000313" key="4">
    <source>
        <dbReference type="Proteomes" id="UP000516957"/>
    </source>
</evidence>
<proteinExistence type="predicted"/>
<evidence type="ECO:0000313" key="3">
    <source>
        <dbReference type="EMBL" id="NYD56632.1"/>
    </source>
</evidence>
<reference evidence="3 4" key="1">
    <citation type="submission" date="2020-07" db="EMBL/GenBank/DDBJ databases">
        <title>Sequencing the genomes of 1000 actinobacteria strains.</title>
        <authorList>
            <person name="Klenk H.-P."/>
        </authorList>
    </citation>
    <scope>NUCLEOTIDE SEQUENCE [LARGE SCALE GENOMIC DNA]</scope>
    <source>
        <strain evidence="3 4">DSM 18965</strain>
    </source>
</reference>
<accession>A0A7Y9JP61</accession>
<dbReference type="RefSeq" id="WP_179614508.1">
    <property type="nucleotide sequence ID" value="NZ_JACCBE010000001.1"/>
</dbReference>
<organism evidence="3 4">
    <name type="scientific">Nocardioides marinisabuli</name>
    <dbReference type="NCBI Taxonomy" id="419476"/>
    <lineage>
        <taxon>Bacteria</taxon>
        <taxon>Bacillati</taxon>
        <taxon>Actinomycetota</taxon>
        <taxon>Actinomycetes</taxon>
        <taxon>Propionibacteriales</taxon>
        <taxon>Nocardioidaceae</taxon>
        <taxon>Nocardioides</taxon>
    </lineage>
</organism>
<dbReference type="InterPro" id="IPR003615">
    <property type="entry name" value="HNH_nuc"/>
</dbReference>
<sequence>MRLLQHPTSDRAPGPGPGVPASLAPAPESGPVAAAVAAARAAMAAARDGDLRRQPVEDLAVLVQALSGLEAEASALLGEVLGEAERRQVADAEAATGTDAWAAALTEQSREVLAGGARVAELLRSKYHHARAAYATGAITTRQVRIIVAAAEQAPLETTPEQLAAAEEVLVNKAIGIGTRTGRPMNPKRLRQAARRMLDVVDRDLADKHEAIMLGRESRRAKHETYLALHDNGDGTYSGKFTIPELHGSLLRTALETLSAPRRLNKARNGPEGEQVSGYDESAPTGPDHGLSGWEVAGNALCELIEHLPTDGWNGANALTLLVTMTAEDLTRDLAQSGDLDPTTWPDWHGPHETGTARLDTGTRVAAGDLRRLACEAGLVPAVLGAPPGTNDSVPLDLGRTRRLHTHHQRKALFLLYDTCAIGTCERPFAWTETHHLTPWAHHGDTDLDDALPLCSWHHHRAHDPRWHLTQHPLRGWELKARRSALV</sequence>
<dbReference type="SMART" id="SM00507">
    <property type="entry name" value="HNHc"/>
    <property type="match status" value="1"/>
</dbReference>
<protein>
    <recommendedName>
        <fullName evidence="2">HNH nuclease domain-containing protein</fullName>
    </recommendedName>
</protein>
<evidence type="ECO:0000256" key="1">
    <source>
        <dbReference type="SAM" id="MobiDB-lite"/>
    </source>
</evidence>
<evidence type="ECO:0000259" key="2">
    <source>
        <dbReference type="SMART" id="SM00507"/>
    </source>
</evidence>
<name>A0A7Y9JP61_9ACTN</name>
<dbReference type="Proteomes" id="UP000516957">
    <property type="component" value="Unassembled WGS sequence"/>
</dbReference>
<feature type="region of interest" description="Disordered" evidence="1">
    <location>
        <begin position="265"/>
        <end position="287"/>
    </location>
</feature>
<keyword evidence="4" id="KW-1185">Reference proteome</keyword>
<comment type="caution">
    <text evidence="3">The sequence shown here is derived from an EMBL/GenBank/DDBJ whole genome shotgun (WGS) entry which is preliminary data.</text>
</comment>
<gene>
    <name evidence="3" type="ORF">BKA08_000870</name>
</gene>
<dbReference type="CDD" id="cd00085">
    <property type="entry name" value="HNHc"/>
    <property type="match status" value="1"/>
</dbReference>
<feature type="region of interest" description="Disordered" evidence="1">
    <location>
        <begin position="1"/>
        <end position="28"/>
    </location>
</feature>
<dbReference type="AlphaFoldDB" id="A0A7Y9JP61"/>